<evidence type="ECO:0000313" key="3">
    <source>
        <dbReference type="Proteomes" id="UP000257039"/>
    </source>
</evidence>
<dbReference type="AlphaFoldDB" id="A0A4P9VGD1"/>
<accession>A0A4P9VGD1</accession>
<gene>
    <name evidence="2" type="ORF">B9G39_29105</name>
</gene>
<evidence type="ECO:0008006" key="4">
    <source>
        <dbReference type="Google" id="ProtNLM"/>
    </source>
</evidence>
<proteinExistence type="predicted"/>
<dbReference type="EMBL" id="NDXW01000010">
    <property type="protein sequence ID" value="RDH41330.1"/>
    <property type="molecule type" value="Genomic_DNA"/>
</dbReference>
<dbReference type="RefSeq" id="WP_094789957.1">
    <property type="nucleotide sequence ID" value="NZ_NDXW01000010.1"/>
</dbReference>
<keyword evidence="1" id="KW-0732">Signal</keyword>
<feature type="chain" id="PRO_5020969358" description="DUF1311 domain-containing protein" evidence="1">
    <location>
        <begin position="20"/>
        <end position="147"/>
    </location>
</feature>
<comment type="caution">
    <text evidence="2">The sequence shown here is derived from an EMBL/GenBank/DDBJ whole genome shotgun (WGS) entry which is preliminary data.</text>
</comment>
<name>A0A4P9VGD1_9GAMM</name>
<feature type="signal peptide" evidence="1">
    <location>
        <begin position="1"/>
        <end position="19"/>
    </location>
</feature>
<keyword evidence="3" id="KW-1185">Reference proteome</keyword>
<evidence type="ECO:0000256" key="1">
    <source>
        <dbReference type="SAM" id="SignalP"/>
    </source>
</evidence>
<reference evidence="2 3" key="1">
    <citation type="submission" date="2017-04" db="EMBL/GenBank/DDBJ databases">
        <title>Draft genome sequence of Zooshikella ganghwensis VG4 isolated from Red Sea sediments.</title>
        <authorList>
            <person name="Rehman Z."/>
            <person name="Alam I."/>
            <person name="Kamau A."/>
            <person name="Bajic V."/>
            <person name="Leiknes T."/>
        </authorList>
    </citation>
    <scope>NUCLEOTIDE SEQUENCE [LARGE SCALE GENOMIC DNA]</scope>
    <source>
        <strain evidence="2 3">VG4</strain>
    </source>
</reference>
<organism evidence="2 3">
    <name type="scientific">Zooshikella ganghwensis</name>
    <dbReference type="NCBI Taxonomy" id="202772"/>
    <lineage>
        <taxon>Bacteria</taxon>
        <taxon>Pseudomonadati</taxon>
        <taxon>Pseudomonadota</taxon>
        <taxon>Gammaproteobacteria</taxon>
        <taxon>Oceanospirillales</taxon>
        <taxon>Zooshikellaceae</taxon>
        <taxon>Zooshikella</taxon>
    </lineage>
</organism>
<evidence type="ECO:0000313" key="2">
    <source>
        <dbReference type="EMBL" id="RDH41330.1"/>
    </source>
</evidence>
<sequence length="147" mass="17309">MYKSLFLSIIVVSVSNICAANKSVIDDYQLEREALSDKLDKQCKYSKDGGVEKLYQCKMQALKKLNEKMPSRGTDEYCERHYNKLTKVQAKELIADLRRSRDVARSSIFRRDGERGEVFEEDLDSEVYWLRKNILKEKLMMYDDRGF</sequence>
<protein>
    <recommendedName>
        <fullName evidence="4">DUF1311 domain-containing protein</fullName>
    </recommendedName>
</protein>
<dbReference type="Proteomes" id="UP000257039">
    <property type="component" value="Unassembled WGS sequence"/>
</dbReference>